<evidence type="ECO:0000313" key="5">
    <source>
        <dbReference type="Proteomes" id="UP000093080"/>
    </source>
</evidence>
<dbReference type="InterPro" id="IPR036866">
    <property type="entry name" value="RibonucZ/Hydroxyglut_hydro"/>
</dbReference>
<dbReference type="Proteomes" id="UP000093080">
    <property type="component" value="Unassembled WGS sequence"/>
</dbReference>
<keyword evidence="5" id="KW-1185">Reference proteome</keyword>
<dbReference type="Gene3D" id="3.30.70.270">
    <property type="match status" value="1"/>
</dbReference>
<dbReference type="GO" id="GO:0052621">
    <property type="term" value="F:diguanylate cyclase activity"/>
    <property type="evidence" value="ECO:0007669"/>
    <property type="project" value="UniProtKB-EC"/>
</dbReference>
<dbReference type="EC" id="2.7.7.65" evidence="1"/>
<name>A0A1B9F5J8_9BACT</name>
<dbReference type="RefSeq" id="WP_067618567.1">
    <property type="nucleotide sequence ID" value="NZ_MAGO01000007.1"/>
</dbReference>
<organism evidence="4 5">
    <name type="scientific">Dissulfuribacter thermophilus</name>
    <dbReference type="NCBI Taxonomy" id="1156395"/>
    <lineage>
        <taxon>Bacteria</taxon>
        <taxon>Pseudomonadati</taxon>
        <taxon>Thermodesulfobacteriota</taxon>
        <taxon>Dissulfuribacteria</taxon>
        <taxon>Dissulfuribacterales</taxon>
        <taxon>Dissulfuribacteraceae</taxon>
        <taxon>Dissulfuribacter</taxon>
    </lineage>
</organism>
<evidence type="ECO:0000313" key="4">
    <source>
        <dbReference type="EMBL" id="OCC15085.1"/>
    </source>
</evidence>
<dbReference type="SUPFAM" id="SSF56281">
    <property type="entry name" value="Metallo-hydrolase/oxidoreductase"/>
    <property type="match status" value="1"/>
</dbReference>
<evidence type="ECO:0000259" key="3">
    <source>
        <dbReference type="PROSITE" id="PS50887"/>
    </source>
</evidence>
<dbReference type="SUPFAM" id="SSF55073">
    <property type="entry name" value="Nucleotide cyclase"/>
    <property type="match status" value="1"/>
</dbReference>
<dbReference type="PROSITE" id="PS50887">
    <property type="entry name" value="GGDEF"/>
    <property type="match status" value="1"/>
</dbReference>
<sequence length="584" mass="67708">MTQDPCYAQPIEIAKDIFWVGCVIPQDSFQCHVYLINNGDESILIDPGSVITFSETIKKISEITQLKNIKYLICHHQDPDITSCISRLEKLINRNDKFIVTHWRAQALLKHYQWETPFWLIDQNDWQLNLKNGRRLRFIFTPYAHFPGAFCTFDETTKTLFSSDLFGGFTKTFSLFAQDENYFEEMKVFHEHYIPSKEILYNALVQIERYNPELIAPQHGSIIKKELIQPMINRLKELECGLFQFGGDSNILKLSKINRVLKGIVDNLALNPRLINALRHIKKLMEELVAVDEFLIVAPLEPERQKLVLFSTNSKASYPIFVEEEQEKFEQLLEMMRKARNISLEKKIEMPRWGLCNKSAIIFPLKTRDHRFIGGAIALLRQNLDSVDTAYLDVFKRFVVPLSVALERELNILAAEEEKEKVYKIAIIDGLTGLFNRFYLNTVIDKEFYKAKRHNYPLSIAIFDIDFFKKVNDTYGHLIGDFILKEIAKIIKKGLRKGDIAIRYGGEEILVVLPFTKRSDAQSVAERIRREVENKEFKVAGLTIKITLSAGVAEVKNEHSINELIKRADENLYRAKYGGRNKVM</sequence>
<evidence type="ECO:0000256" key="2">
    <source>
        <dbReference type="ARBA" id="ARBA00034247"/>
    </source>
</evidence>
<feature type="domain" description="GGDEF" evidence="3">
    <location>
        <begin position="456"/>
        <end position="584"/>
    </location>
</feature>
<dbReference type="InterPro" id="IPR000160">
    <property type="entry name" value="GGDEF_dom"/>
</dbReference>
<dbReference type="PATRIC" id="fig|1156395.6.peg.1585"/>
<dbReference type="Pfam" id="PF00990">
    <property type="entry name" value="GGDEF"/>
    <property type="match status" value="1"/>
</dbReference>
<dbReference type="OrthoDB" id="9768433at2"/>
<dbReference type="CDD" id="cd07709">
    <property type="entry name" value="flavodiiron_proteins_MBL-fold"/>
    <property type="match status" value="1"/>
</dbReference>
<dbReference type="InterPro" id="IPR001279">
    <property type="entry name" value="Metallo-B-lactamas"/>
</dbReference>
<gene>
    <name evidence="4" type="ORF">DBT_1571</name>
</gene>
<dbReference type="STRING" id="1156395.DBT_1571"/>
<dbReference type="AlphaFoldDB" id="A0A1B9F5J8"/>
<dbReference type="SMART" id="SM00849">
    <property type="entry name" value="Lactamase_B"/>
    <property type="match status" value="1"/>
</dbReference>
<comment type="catalytic activity">
    <reaction evidence="2">
        <text>2 GTP = 3',3'-c-di-GMP + 2 diphosphate</text>
        <dbReference type="Rhea" id="RHEA:24898"/>
        <dbReference type="ChEBI" id="CHEBI:33019"/>
        <dbReference type="ChEBI" id="CHEBI:37565"/>
        <dbReference type="ChEBI" id="CHEBI:58805"/>
        <dbReference type="EC" id="2.7.7.65"/>
    </reaction>
</comment>
<dbReference type="InterPro" id="IPR043128">
    <property type="entry name" value="Rev_trsase/Diguanyl_cyclase"/>
</dbReference>
<dbReference type="PANTHER" id="PTHR45138">
    <property type="entry name" value="REGULATORY COMPONENTS OF SENSORY TRANSDUCTION SYSTEM"/>
    <property type="match status" value="1"/>
</dbReference>
<dbReference type="SMART" id="SM00267">
    <property type="entry name" value="GGDEF"/>
    <property type="match status" value="1"/>
</dbReference>
<dbReference type="Gene3D" id="3.60.15.10">
    <property type="entry name" value="Ribonuclease Z/Hydroxyacylglutathione hydrolase-like"/>
    <property type="match status" value="1"/>
</dbReference>
<dbReference type="EMBL" id="MAGO01000007">
    <property type="protein sequence ID" value="OCC15085.1"/>
    <property type="molecule type" value="Genomic_DNA"/>
</dbReference>
<dbReference type="InterPro" id="IPR029787">
    <property type="entry name" value="Nucleotide_cyclase"/>
</dbReference>
<dbReference type="FunFam" id="3.30.70.270:FF:000001">
    <property type="entry name" value="Diguanylate cyclase domain protein"/>
    <property type="match status" value="1"/>
</dbReference>
<dbReference type="Pfam" id="PF19583">
    <property type="entry name" value="ODP"/>
    <property type="match status" value="1"/>
</dbReference>
<comment type="caution">
    <text evidence="4">The sequence shown here is derived from an EMBL/GenBank/DDBJ whole genome shotgun (WGS) entry which is preliminary data.</text>
</comment>
<protein>
    <recommendedName>
        <fullName evidence="1">diguanylate cyclase</fullName>
        <ecNumber evidence="1">2.7.7.65</ecNumber>
    </recommendedName>
</protein>
<dbReference type="InterPro" id="IPR045761">
    <property type="entry name" value="ODP_dom"/>
</dbReference>
<dbReference type="CDD" id="cd01949">
    <property type="entry name" value="GGDEF"/>
    <property type="match status" value="1"/>
</dbReference>
<proteinExistence type="predicted"/>
<dbReference type="InterPro" id="IPR050469">
    <property type="entry name" value="Diguanylate_Cyclase"/>
</dbReference>
<reference evidence="4 5" key="1">
    <citation type="submission" date="2016-06" db="EMBL/GenBank/DDBJ databases">
        <title>Respiratory ammonification of nitrate coupled to the oxidation of elemental sulfur in deep-sea autotrophic thermophilic bacteria.</title>
        <authorList>
            <person name="Slobodkina G.B."/>
            <person name="Mardanov A.V."/>
            <person name="Ravin N.V."/>
            <person name="Frolova A.A."/>
            <person name="Viryasiv M.B."/>
            <person name="Chernyh N.A."/>
            <person name="Bonch-Osmolovskaya E.A."/>
            <person name="Slobodkin A.I."/>
        </authorList>
    </citation>
    <scope>NUCLEOTIDE SEQUENCE [LARGE SCALE GENOMIC DNA]</scope>
    <source>
        <strain evidence="4 5">S69</strain>
    </source>
</reference>
<dbReference type="NCBIfam" id="TIGR00254">
    <property type="entry name" value="GGDEF"/>
    <property type="match status" value="1"/>
</dbReference>
<evidence type="ECO:0000256" key="1">
    <source>
        <dbReference type="ARBA" id="ARBA00012528"/>
    </source>
</evidence>
<dbReference type="PANTHER" id="PTHR45138:SF9">
    <property type="entry name" value="DIGUANYLATE CYCLASE DGCM-RELATED"/>
    <property type="match status" value="1"/>
</dbReference>
<accession>A0A1B9F5J8</accession>